<dbReference type="InterPro" id="IPR036113">
    <property type="entry name" value="Asp/Glu-ADT_sf_sub_c"/>
</dbReference>
<comment type="subunit">
    <text evidence="2">Heterotrimer of A, B and C subunits.</text>
</comment>
<dbReference type="Gene3D" id="1.10.20.60">
    <property type="entry name" value="Glu-tRNAGln amidotransferase C subunit, N-terminal domain"/>
    <property type="match status" value="1"/>
</dbReference>
<gene>
    <name evidence="2" type="primary">gatC</name>
    <name evidence="3" type="ORF">dsmv_0089</name>
</gene>
<dbReference type="PANTHER" id="PTHR15004">
    <property type="entry name" value="GLUTAMYL-TRNA(GLN) AMIDOTRANSFERASE SUBUNIT C, MITOCHONDRIAL"/>
    <property type="match status" value="1"/>
</dbReference>
<dbReference type="SUPFAM" id="SSF141000">
    <property type="entry name" value="Glu-tRNAGln amidotransferase C subunit"/>
    <property type="match status" value="1"/>
</dbReference>
<comment type="function">
    <text evidence="2">Allows the formation of correctly charged Asn-tRNA(Asn) or Gln-tRNA(Gln) through the transamidation of misacylated Asp-tRNA(Asn) or Glu-tRNA(Gln) in organisms which lack either or both of asparaginyl-tRNA or glutaminyl-tRNA synthetases. The reaction takes place in the presence of glutamine and ATP through an activated phospho-Asp-tRNA(Asn) or phospho-Glu-tRNA(Gln).</text>
</comment>
<dbReference type="AlphaFoldDB" id="S7V571"/>
<keyword evidence="2" id="KW-0436">Ligase</keyword>
<dbReference type="GO" id="GO:0005524">
    <property type="term" value="F:ATP binding"/>
    <property type="evidence" value="ECO:0007669"/>
    <property type="project" value="UniProtKB-KW"/>
</dbReference>
<dbReference type="eggNOG" id="COG0721">
    <property type="taxonomic scope" value="Bacteria"/>
</dbReference>
<evidence type="ECO:0000313" key="4">
    <source>
        <dbReference type="Proteomes" id="UP000014977"/>
    </source>
</evidence>
<dbReference type="GO" id="GO:0050567">
    <property type="term" value="F:glutaminyl-tRNA synthase (glutamine-hydrolyzing) activity"/>
    <property type="evidence" value="ECO:0007669"/>
    <property type="project" value="UniProtKB-UniRule"/>
</dbReference>
<comment type="similarity">
    <text evidence="2">Belongs to the GatC family.</text>
</comment>
<comment type="catalytic activity">
    <reaction evidence="2">
        <text>L-glutamyl-tRNA(Gln) + L-glutamine + ATP + H2O = L-glutaminyl-tRNA(Gln) + L-glutamate + ADP + phosphate + H(+)</text>
        <dbReference type="Rhea" id="RHEA:17521"/>
        <dbReference type="Rhea" id="RHEA-COMP:9681"/>
        <dbReference type="Rhea" id="RHEA-COMP:9684"/>
        <dbReference type="ChEBI" id="CHEBI:15377"/>
        <dbReference type="ChEBI" id="CHEBI:15378"/>
        <dbReference type="ChEBI" id="CHEBI:29985"/>
        <dbReference type="ChEBI" id="CHEBI:30616"/>
        <dbReference type="ChEBI" id="CHEBI:43474"/>
        <dbReference type="ChEBI" id="CHEBI:58359"/>
        <dbReference type="ChEBI" id="CHEBI:78520"/>
        <dbReference type="ChEBI" id="CHEBI:78521"/>
        <dbReference type="ChEBI" id="CHEBI:456216"/>
    </reaction>
</comment>
<proteinExistence type="inferred from homology"/>
<dbReference type="GO" id="GO:0006412">
    <property type="term" value="P:translation"/>
    <property type="evidence" value="ECO:0007669"/>
    <property type="project" value="UniProtKB-UniRule"/>
</dbReference>
<dbReference type="PATRIC" id="fig|1121405.3.peg.1404"/>
<name>S7V571_DESML</name>
<keyword evidence="3" id="KW-0808">Transferase</keyword>
<accession>S7V571</accession>
<dbReference type="NCBIfam" id="TIGR00135">
    <property type="entry name" value="gatC"/>
    <property type="match status" value="1"/>
</dbReference>
<keyword evidence="1 2" id="KW-0067">ATP-binding</keyword>
<dbReference type="GO" id="GO:0016740">
    <property type="term" value="F:transferase activity"/>
    <property type="evidence" value="ECO:0007669"/>
    <property type="project" value="UniProtKB-KW"/>
</dbReference>
<dbReference type="GO" id="GO:0050566">
    <property type="term" value="F:asparaginyl-tRNA synthase (glutamine-hydrolyzing) activity"/>
    <property type="evidence" value="ECO:0007669"/>
    <property type="project" value="RHEA"/>
</dbReference>
<comment type="catalytic activity">
    <reaction evidence="2">
        <text>L-aspartyl-tRNA(Asn) + L-glutamine + ATP + H2O = L-asparaginyl-tRNA(Asn) + L-glutamate + ADP + phosphate + 2 H(+)</text>
        <dbReference type="Rhea" id="RHEA:14513"/>
        <dbReference type="Rhea" id="RHEA-COMP:9674"/>
        <dbReference type="Rhea" id="RHEA-COMP:9677"/>
        <dbReference type="ChEBI" id="CHEBI:15377"/>
        <dbReference type="ChEBI" id="CHEBI:15378"/>
        <dbReference type="ChEBI" id="CHEBI:29985"/>
        <dbReference type="ChEBI" id="CHEBI:30616"/>
        <dbReference type="ChEBI" id="CHEBI:43474"/>
        <dbReference type="ChEBI" id="CHEBI:58359"/>
        <dbReference type="ChEBI" id="CHEBI:78515"/>
        <dbReference type="ChEBI" id="CHEBI:78516"/>
        <dbReference type="ChEBI" id="CHEBI:456216"/>
    </reaction>
</comment>
<organism evidence="3 4">
    <name type="scientific">Desulfococcus multivorans DSM 2059</name>
    <dbReference type="NCBI Taxonomy" id="1121405"/>
    <lineage>
        <taxon>Bacteria</taxon>
        <taxon>Pseudomonadati</taxon>
        <taxon>Thermodesulfobacteriota</taxon>
        <taxon>Desulfobacteria</taxon>
        <taxon>Desulfobacterales</taxon>
        <taxon>Desulfococcaceae</taxon>
        <taxon>Desulfococcus</taxon>
    </lineage>
</organism>
<dbReference type="PANTHER" id="PTHR15004:SF0">
    <property type="entry name" value="GLUTAMYL-TRNA(GLN) AMIDOTRANSFERASE SUBUNIT C, MITOCHONDRIAL"/>
    <property type="match status" value="1"/>
</dbReference>
<evidence type="ECO:0000256" key="2">
    <source>
        <dbReference type="HAMAP-Rule" id="MF_00122"/>
    </source>
</evidence>
<keyword evidence="2" id="KW-0547">Nucleotide-binding</keyword>
<evidence type="ECO:0000256" key="1">
    <source>
        <dbReference type="ARBA" id="ARBA00022840"/>
    </source>
</evidence>
<keyword evidence="2" id="KW-0648">Protein biosynthesis</keyword>
<protein>
    <recommendedName>
        <fullName evidence="2">Aspartyl/glutamyl-tRNA(Asn/Gln) amidotransferase subunit C</fullName>
        <shortName evidence="2">Asp/Glu-ADT subunit C</shortName>
        <ecNumber evidence="2">6.3.5.-</ecNumber>
    </recommendedName>
</protein>
<sequence>MKITKEEVLHVAKLARLDMDDDAVEKFSDQIGTILSYMDSLNGVDTEGVAPTSHAISLNNAFREDEETGSLDRDAALANAPEKEDGCFVVPRIVG</sequence>
<dbReference type="HAMAP" id="MF_00122">
    <property type="entry name" value="GatC"/>
    <property type="match status" value="1"/>
</dbReference>
<dbReference type="Proteomes" id="UP000014977">
    <property type="component" value="Unassembled WGS sequence"/>
</dbReference>
<dbReference type="RefSeq" id="WP_020875824.1">
    <property type="nucleotide sequence ID" value="NZ_ATHJ01000072.1"/>
</dbReference>
<keyword evidence="4" id="KW-1185">Reference proteome</keyword>
<comment type="caution">
    <text evidence="3">The sequence shown here is derived from an EMBL/GenBank/DDBJ whole genome shotgun (WGS) entry which is preliminary data.</text>
</comment>
<reference evidence="3 4" key="1">
    <citation type="journal article" date="2013" name="Genome Announc.">
        <title>Draft genome sequences for three mercury-methylating, sulfate-reducing bacteria.</title>
        <authorList>
            <person name="Brown S.D."/>
            <person name="Hurt R.A.Jr."/>
            <person name="Gilmour C.C."/>
            <person name="Elias D.A."/>
        </authorList>
    </citation>
    <scope>NUCLEOTIDE SEQUENCE [LARGE SCALE GENOMIC DNA]</scope>
    <source>
        <strain evidence="3 4">DSM 2059</strain>
    </source>
</reference>
<dbReference type="GO" id="GO:0006450">
    <property type="term" value="P:regulation of translational fidelity"/>
    <property type="evidence" value="ECO:0007669"/>
    <property type="project" value="InterPro"/>
</dbReference>
<dbReference type="OrthoDB" id="9813938at2"/>
<dbReference type="EMBL" id="ATHJ01000072">
    <property type="protein sequence ID" value="EPR41789.1"/>
    <property type="molecule type" value="Genomic_DNA"/>
</dbReference>
<dbReference type="InterPro" id="IPR003837">
    <property type="entry name" value="GatC"/>
</dbReference>
<dbReference type="STRING" id="897.B2D07_01515"/>
<dbReference type="GO" id="GO:0070681">
    <property type="term" value="P:glutaminyl-tRNAGln biosynthesis via transamidation"/>
    <property type="evidence" value="ECO:0007669"/>
    <property type="project" value="TreeGrafter"/>
</dbReference>
<dbReference type="EC" id="6.3.5.-" evidence="2"/>
<evidence type="ECO:0000313" key="3">
    <source>
        <dbReference type="EMBL" id="EPR41789.1"/>
    </source>
</evidence>
<dbReference type="Pfam" id="PF02686">
    <property type="entry name" value="GatC"/>
    <property type="match status" value="1"/>
</dbReference>